<dbReference type="InterPro" id="IPR001611">
    <property type="entry name" value="Leu-rich_rpt"/>
</dbReference>
<dbReference type="Gene3D" id="3.80.10.10">
    <property type="entry name" value="Ribonuclease Inhibitor"/>
    <property type="match status" value="1"/>
</dbReference>
<dbReference type="PROSITE" id="PS50188">
    <property type="entry name" value="B302_SPRY"/>
    <property type="match status" value="1"/>
</dbReference>
<organism evidence="9 10">
    <name type="scientific">Mugilogobius chulae</name>
    <name type="common">yellowstripe goby</name>
    <dbReference type="NCBI Taxonomy" id="88201"/>
    <lineage>
        <taxon>Eukaryota</taxon>
        <taxon>Metazoa</taxon>
        <taxon>Chordata</taxon>
        <taxon>Craniata</taxon>
        <taxon>Vertebrata</taxon>
        <taxon>Euteleostomi</taxon>
        <taxon>Actinopterygii</taxon>
        <taxon>Neopterygii</taxon>
        <taxon>Teleostei</taxon>
        <taxon>Neoteleostei</taxon>
        <taxon>Acanthomorphata</taxon>
        <taxon>Gobiaria</taxon>
        <taxon>Gobiiformes</taxon>
        <taxon>Gobioidei</taxon>
        <taxon>Gobiidae</taxon>
        <taxon>Gobionellinae</taxon>
        <taxon>Mugilogobius</taxon>
    </lineage>
</organism>
<keyword evidence="4" id="KW-0677">Repeat</keyword>
<dbReference type="InterPro" id="IPR001870">
    <property type="entry name" value="B30.2/SPRY"/>
</dbReference>
<evidence type="ECO:0000256" key="3">
    <source>
        <dbReference type="ARBA" id="ARBA00022614"/>
    </source>
</evidence>
<feature type="domain" description="B30.2/SPRY" evidence="8">
    <location>
        <begin position="574"/>
        <end position="770"/>
    </location>
</feature>
<dbReference type="InterPro" id="IPR006553">
    <property type="entry name" value="Leu-rich_rpt_Cys-con_subtyp"/>
</dbReference>
<dbReference type="InterPro" id="IPR006574">
    <property type="entry name" value="PRY"/>
</dbReference>
<feature type="compositionally biased region" description="Polar residues" evidence="7">
    <location>
        <begin position="522"/>
        <end position="539"/>
    </location>
</feature>
<dbReference type="Gene3D" id="2.60.120.920">
    <property type="match status" value="1"/>
</dbReference>
<evidence type="ECO:0000256" key="7">
    <source>
        <dbReference type="SAM" id="MobiDB-lite"/>
    </source>
</evidence>
<keyword evidence="6" id="KW-0067">ATP-binding</keyword>
<dbReference type="AlphaFoldDB" id="A0AAW0PJN4"/>
<evidence type="ECO:0000256" key="2">
    <source>
        <dbReference type="ARBA" id="ARBA00022490"/>
    </source>
</evidence>
<keyword evidence="3" id="KW-0433">Leucine-rich repeat</keyword>
<dbReference type="InterPro" id="IPR051261">
    <property type="entry name" value="NLR"/>
</dbReference>
<dbReference type="GO" id="GO:0005524">
    <property type="term" value="F:ATP binding"/>
    <property type="evidence" value="ECO:0007669"/>
    <property type="project" value="UniProtKB-KW"/>
</dbReference>
<dbReference type="SUPFAM" id="SSF52047">
    <property type="entry name" value="RNI-like"/>
    <property type="match status" value="1"/>
</dbReference>
<dbReference type="SMART" id="SM00589">
    <property type="entry name" value="PRY"/>
    <property type="match status" value="1"/>
</dbReference>
<comment type="caution">
    <text evidence="9">The sequence shown here is derived from an EMBL/GenBank/DDBJ whole genome shotgun (WGS) entry which is preliminary data.</text>
</comment>
<protein>
    <recommendedName>
        <fullName evidence="8">B30.2/SPRY domain-containing protein</fullName>
    </recommendedName>
</protein>
<evidence type="ECO:0000313" key="9">
    <source>
        <dbReference type="EMBL" id="KAK7921770.1"/>
    </source>
</evidence>
<evidence type="ECO:0000256" key="1">
    <source>
        <dbReference type="ARBA" id="ARBA00004496"/>
    </source>
</evidence>
<accession>A0AAW0PJN4</accession>
<dbReference type="InterPro" id="IPR003877">
    <property type="entry name" value="SPRY_dom"/>
</dbReference>
<dbReference type="Pfam" id="PF13765">
    <property type="entry name" value="PRY"/>
    <property type="match status" value="1"/>
</dbReference>
<dbReference type="SUPFAM" id="SSF49899">
    <property type="entry name" value="Concanavalin A-like lectins/glucanases"/>
    <property type="match status" value="1"/>
</dbReference>
<dbReference type="Proteomes" id="UP001460270">
    <property type="component" value="Unassembled WGS sequence"/>
</dbReference>
<sequence length="772" mass="85375">MWQSVHNVPPAGLLLDDLHSPGACDEDTRVKQQLPRTLTQMYIHFLVVQAKVKSLKYDGRSESDPHWTPETREMVKALGKLAFEQLHKGNLIFYDSDLEECGLDAAAASVYSGVFTQVFREEPGLYQDKVYCFIHLSVQEFLAALHVHLTFYNSGVDLLSAQQSPEKHKSTSHSESEGQSPELFYLSAVDQALESPNGHLDLFLRFLLGLSLPTNQSLLLGLTQTGSSSETNQETIEYISEIMCEDMTPECRMNLLHCLNELNDHSLVEQVQSFMREGHFSDENMFAAQWTAVSFLLLSSDSDLDEFDLRKYNPSGYAFSGLLPVMKASRKVILSGCHLDEYYCDDLASVLSSSSLTHLDLSYNNLTDSGVEELCSGLKSASCRLEVLSLSCCELSHLCCAALASVLSSSSLTHLDLSNNDLEDSGVEQLCSGLKSAPCRLELLSLSCCKLSHLCCAALASVLSSSSLTHLDLSNNDLEDSGVEQLCSGLKSAPCRLEVLRTLSRAPDRSTGPPPLPPGVPQVSSTLPPGVPQVSSTLPPGVPQVSSTLHLESLRKLHCTCVRLSFTHRAVCFRLDPAGQRWMVPGLMKYFCDVTLDPNTANNTLKLSVDKRTVTNVDELQLYPSHQDRFSSCPQVLSSSALTGRCYWEVEVRGEVDIAVSYRGIRRREDADDCRFGHNDQSWSLRRNERGEWSVYHCKRKKDCYNISYTVGMLLDSDAGALFFYEVTSDNFLFHIHTFSCSSSEPLFVGFGLNGPGSSVSLLKLGDMTTET</sequence>
<dbReference type="PROSITE" id="PS51450">
    <property type="entry name" value="LRR"/>
    <property type="match status" value="3"/>
</dbReference>
<dbReference type="PRINTS" id="PR01407">
    <property type="entry name" value="BUTYPHLNCDUF"/>
</dbReference>
<dbReference type="Pfam" id="PF00622">
    <property type="entry name" value="SPRY"/>
    <property type="match status" value="1"/>
</dbReference>
<evidence type="ECO:0000256" key="4">
    <source>
        <dbReference type="ARBA" id="ARBA00022737"/>
    </source>
</evidence>
<dbReference type="InterPro" id="IPR003879">
    <property type="entry name" value="Butyrophylin_SPRY"/>
</dbReference>
<dbReference type="InterPro" id="IPR041267">
    <property type="entry name" value="NLRP_HD2"/>
</dbReference>
<dbReference type="SMART" id="SM00368">
    <property type="entry name" value="LRR_RI"/>
    <property type="match status" value="5"/>
</dbReference>
<keyword evidence="2" id="KW-0963">Cytoplasm</keyword>
<dbReference type="EMBL" id="JBBPFD010000006">
    <property type="protein sequence ID" value="KAK7921770.1"/>
    <property type="molecule type" value="Genomic_DNA"/>
</dbReference>
<dbReference type="InterPro" id="IPR013320">
    <property type="entry name" value="ConA-like_dom_sf"/>
</dbReference>
<keyword evidence="5" id="KW-0547">Nucleotide-binding</keyword>
<dbReference type="Pfam" id="PF17779">
    <property type="entry name" value="WHD_NOD2"/>
    <property type="match status" value="1"/>
</dbReference>
<dbReference type="Pfam" id="PF13516">
    <property type="entry name" value="LRR_6"/>
    <property type="match status" value="3"/>
</dbReference>
<proteinExistence type="predicted"/>
<dbReference type="InterPro" id="IPR043136">
    <property type="entry name" value="B30.2/SPRY_sf"/>
</dbReference>
<keyword evidence="10" id="KW-1185">Reference proteome</keyword>
<dbReference type="InterPro" id="IPR032675">
    <property type="entry name" value="LRR_dom_sf"/>
</dbReference>
<name>A0AAW0PJN4_9GOBI</name>
<evidence type="ECO:0000256" key="5">
    <source>
        <dbReference type="ARBA" id="ARBA00022741"/>
    </source>
</evidence>
<dbReference type="PANTHER" id="PTHR24106">
    <property type="entry name" value="NACHT, LRR AND CARD DOMAINS-CONTAINING"/>
    <property type="match status" value="1"/>
</dbReference>
<evidence type="ECO:0000313" key="10">
    <source>
        <dbReference type="Proteomes" id="UP001460270"/>
    </source>
</evidence>
<dbReference type="InterPro" id="IPR041075">
    <property type="entry name" value="NOD1/2_WH"/>
</dbReference>
<reference evidence="10" key="1">
    <citation type="submission" date="2024-04" db="EMBL/GenBank/DDBJ databases">
        <title>Salinicola lusitanus LLJ914,a marine bacterium isolated from the Okinawa Trough.</title>
        <authorList>
            <person name="Li J."/>
        </authorList>
    </citation>
    <scope>NUCLEOTIDE SEQUENCE [LARGE SCALE GENOMIC DNA]</scope>
</reference>
<dbReference type="Pfam" id="PF17776">
    <property type="entry name" value="NLRC4_HD2"/>
    <property type="match status" value="1"/>
</dbReference>
<evidence type="ECO:0000256" key="6">
    <source>
        <dbReference type="ARBA" id="ARBA00022840"/>
    </source>
</evidence>
<evidence type="ECO:0000259" key="8">
    <source>
        <dbReference type="PROSITE" id="PS50188"/>
    </source>
</evidence>
<dbReference type="SMART" id="SM00367">
    <property type="entry name" value="LRR_CC"/>
    <property type="match status" value="3"/>
</dbReference>
<gene>
    <name evidence="9" type="ORF">WMY93_008672</name>
</gene>
<dbReference type="GO" id="GO:0005737">
    <property type="term" value="C:cytoplasm"/>
    <property type="evidence" value="ECO:0007669"/>
    <property type="project" value="UniProtKB-SubCell"/>
</dbReference>
<comment type="subcellular location">
    <subcellularLocation>
        <location evidence="1">Cytoplasm</location>
    </subcellularLocation>
</comment>
<feature type="region of interest" description="Disordered" evidence="7">
    <location>
        <begin position="505"/>
        <end position="539"/>
    </location>
</feature>